<reference evidence="3" key="1">
    <citation type="submission" date="2017-06" db="EMBL/GenBank/DDBJ databases">
        <authorList>
            <person name="Varghese N."/>
            <person name="Submissions S."/>
        </authorList>
    </citation>
    <scope>NUCLEOTIDE SEQUENCE [LARGE SCALE GENOMIC DNA]</scope>
    <source>
        <strain evidence="3">DSM 44485</strain>
    </source>
</reference>
<evidence type="ECO:0000313" key="2">
    <source>
        <dbReference type="EMBL" id="SNR90247.1"/>
    </source>
</evidence>
<feature type="transmembrane region" description="Helical" evidence="1">
    <location>
        <begin position="6"/>
        <end position="26"/>
    </location>
</feature>
<evidence type="ECO:0000313" key="3">
    <source>
        <dbReference type="Proteomes" id="UP000198420"/>
    </source>
</evidence>
<name>A0A239A3M3_9ACTN</name>
<keyword evidence="3" id="KW-1185">Reference proteome</keyword>
<protein>
    <submittedName>
        <fullName evidence="2">Uncharacterized protein</fullName>
    </submittedName>
</protein>
<accession>A0A239A3M3</accession>
<keyword evidence="1" id="KW-0472">Membrane</keyword>
<dbReference type="AlphaFoldDB" id="A0A239A3M3"/>
<gene>
    <name evidence="2" type="ORF">SAMN06265355_108176</name>
</gene>
<keyword evidence="1" id="KW-0812">Transmembrane</keyword>
<sequence length="64" mass="6751">MLDGLAVDGLVYLAAWALSGLLLSLAELESNRTKCSVPALIWTGSARVCGSEKHSLFCWGAVAK</sequence>
<dbReference type="EMBL" id="FZNP01000008">
    <property type="protein sequence ID" value="SNR90247.1"/>
    <property type="molecule type" value="Genomic_DNA"/>
</dbReference>
<proteinExistence type="predicted"/>
<organism evidence="2 3">
    <name type="scientific">Actinomadura mexicana</name>
    <dbReference type="NCBI Taxonomy" id="134959"/>
    <lineage>
        <taxon>Bacteria</taxon>
        <taxon>Bacillati</taxon>
        <taxon>Actinomycetota</taxon>
        <taxon>Actinomycetes</taxon>
        <taxon>Streptosporangiales</taxon>
        <taxon>Thermomonosporaceae</taxon>
        <taxon>Actinomadura</taxon>
    </lineage>
</organism>
<keyword evidence="1" id="KW-1133">Transmembrane helix</keyword>
<evidence type="ECO:0000256" key="1">
    <source>
        <dbReference type="SAM" id="Phobius"/>
    </source>
</evidence>
<dbReference type="Proteomes" id="UP000198420">
    <property type="component" value="Unassembled WGS sequence"/>
</dbReference>